<dbReference type="EMBL" id="JBAKBA010000003">
    <property type="protein sequence ID" value="MEL0657978.1"/>
    <property type="molecule type" value="Genomic_DNA"/>
</dbReference>
<evidence type="ECO:0000259" key="6">
    <source>
        <dbReference type="Pfam" id="PF23892"/>
    </source>
</evidence>
<dbReference type="SUPFAM" id="SSF48452">
    <property type="entry name" value="TPR-like"/>
    <property type="match status" value="1"/>
</dbReference>
<dbReference type="NCBIfam" id="TIGR03142">
    <property type="entry name" value="cytochro_ccmI"/>
    <property type="match status" value="1"/>
</dbReference>
<dbReference type="RefSeq" id="WP_341626708.1">
    <property type="nucleotide sequence ID" value="NZ_JBAKBA010000003.1"/>
</dbReference>
<dbReference type="InterPro" id="IPR056412">
    <property type="entry name" value="Ig_CycH"/>
</dbReference>
<dbReference type="PANTHER" id="PTHR47870:SF1">
    <property type="entry name" value="CYTOCHROME C-TYPE BIOGENESIS PROTEIN CCMH"/>
    <property type="match status" value="1"/>
</dbReference>
<dbReference type="InterPro" id="IPR056413">
    <property type="entry name" value="TPR_CcmH_CycH"/>
</dbReference>
<feature type="transmembrane region" description="Helical" evidence="5">
    <location>
        <begin position="100"/>
        <end position="119"/>
    </location>
</feature>
<evidence type="ECO:0000256" key="5">
    <source>
        <dbReference type="SAM" id="Phobius"/>
    </source>
</evidence>
<evidence type="ECO:0000256" key="1">
    <source>
        <dbReference type="ARBA" id="ARBA00004196"/>
    </source>
</evidence>
<evidence type="ECO:0000256" key="4">
    <source>
        <dbReference type="ARBA" id="ARBA00022803"/>
    </source>
</evidence>
<gene>
    <name evidence="8" type="primary">ccmI</name>
    <name evidence="8" type="ORF">V6255_02400</name>
</gene>
<organism evidence="8 9">
    <name type="scientific">Psychromonas arctica</name>
    <dbReference type="NCBI Taxonomy" id="168275"/>
    <lineage>
        <taxon>Bacteria</taxon>
        <taxon>Pseudomonadati</taxon>
        <taxon>Pseudomonadota</taxon>
        <taxon>Gammaproteobacteria</taxon>
        <taxon>Alteromonadales</taxon>
        <taxon>Psychromonadaceae</taxon>
        <taxon>Psychromonas</taxon>
    </lineage>
</organism>
<dbReference type="Pfam" id="PF23914">
    <property type="entry name" value="TPR_CcmH_CycH"/>
    <property type="match status" value="1"/>
</dbReference>
<keyword evidence="5" id="KW-1133">Transmembrane helix</keyword>
<evidence type="ECO:0000256" key="2">
    <source>
        <dbReference type="ARBA" id="ARBA00022737"/>
    </source>
</evidence>
<name>A0ABU9H7W8_9GAMM</name>
<evidence type="ECO:0000259" key="7">
    <source>
        <dbReference type="Pfam" id="PF23914"/>
    </source>
</evidence>
<comment type="subcellular location">
    <subcellularLocation>
        <location evidence="1">Cell envelope</location>
    </subcellularLocation>
</comment>
<comment type="caution">
    <text evidence="8">The sequence shown here is derived from an EMBL/GenBank/DDBJ whole genome shotgun (WGS) entry which is preliminary data.</text>
</comment>
<reference evidence="8 9" key="1">
    <citation type="submission" date="2024-02" db="EMBL/GenBank/DDBJ databases">
        <title>Bacteria isolated from the canopy kelp, Nereocystis luetkeana.</title>
        <authorList>
            <person name="Pfister C.A."/>
            <person name="Younker I.T."/>
            <person name="Light S.H."/>
        </authorList>
    </citation>
    <scope>NUCLEOTIDE SEQUENCE [LARGE SCALE GENOMIC DNA]</scope>
    <source>
        <strain evidence="8 9">TI.2.07</strain>
    </source>
</reference>
<proteinExistence type="predicted"/>
<keyword evidence="5" id="KW-0812">Transmembrane</keyword>
<feature type="domain" description="Cytochrome c-type biogenesis protein H Ig-like" evidence="6">
    <location>
        <begin position="328"/>
        <end position="432"/>
    </location>
</feature>
<evidence type="ECO:0000313" key="8">
    <source>
        <dbReference type="EMBL" id="MEL0657978.1"/>
    </source>
</evidence>
<keyword evidence="3" id="KW-0201">Cytochrome c-type biogenesis</keyword>
<dbReference type="InterPro" id="IPR017560">
    <property type="entry name" value="Cyt_c_biogenesis_CcmI"/>
</dbReference>
<dbReference type="Proteomes" id="UP001366060">
    <property type="component" value="Unassembled WGS sequence"/>
</dbReference>
<evidence type="ECO:0000256" key="3">
    <source>
        <dbReference type="ARBA" id="ARBA00022748"/>
    </source>
</evidence>
<keyword evidence="2" id="KW-0677">Repeat</keyword>
<sequence>MILQFVIAALLLLVIFSVVVAIHFIRDKANKNTTQERRNQLNHELYDIRVKEVEDDIQQGVVLDKETMIAELQYNLLDDIDDVEDKNSSTETKQNNSPRIWIPGVIFLILATIALYWSVGAFKEVNDWQGTLQRYPEIHKKLFEDNDATPNEKELEDLMLGLRTHLASEPGDAQGWVLYSRLGRVFKDKELALGAIKKAIEAAPNNAEIELEYIELKMKIGDEHSQATAELMLNRFLQRYPDNYEGWSMYGFMALQQENFLGAIERWQKMLALVGQNSEKASMLKNSIAYAQEQLALQKQPETKTAMVEQSSPDQNTDKPAIVGPAYEVNITLSDQVNYTQNSTLFVYAQPVSGSSMPIAAIKLPISTFPVKVILSDANEMVKGIKLSDHSQFIIKARISADGSVNKEASQWIGTSTVINAGEKSAINIEIDQQS</sequence>
<dbReference type="Gene3D" id="1.25.40.10">
    <property type="entry name" value="Tetratricopeptide repeat domain"/>
    <property type="match status" value="1"/>
</dbReference>
<keyword evidence="5" id="KW-0472">Membrane</keyword>
<evidence type="ECO:0000313" key="9">
    <source>
        <dbReference type="Proteomes" id="UP001366060"/>
    </source>
</evidence>
<dbReference type="PANTHER" id="PTHR47870">
    <property type="entry name" value="CYTOCHROME C-TYPE BIOGENESIS PROTEIN CCMH"/>
    <property type="match status" value="1"/>
</dbReference>
<keyword evidence="9" id="KW-1185">Reference proteome</keyword>
<dbReference type="Pfam" id="PF23892">
    <property type="entry name" value="Ig_CycH"/>
    <property type="match status" value="1"/>
</dbReference>
<protein>
    <submittedName>
        <fullName evidence="8">C-type cytochrome biogenesis protein CcmI</fullName>
    </submittedName>
</protein>
<dbReference type="InterPro" id="IPR011990">
    <property type="entry name" value="TPR-like_helical_dom_sf"/>
</dbReference>
<accession>A0ABU9H7W8</accession>
<feature type="domain" description="Cytochrome c-type biogenesis protein H TPR" evidence="7">
    <location>
        <begin position="124"/>
        <end position="280"/>
    </location>
</feature>
<dbReference type="InterPro" id="IPR051263">
    <property type="entry name" value="C-type_cytochrome_biogenesis"/>
</dbReference>
<keyword evidence="4" id="KW-0802">TPR repeat</keyword>